<dbReference type="AlphaFoldDB" id="A0A7D6VGN4"/>
<feature type="transmembrane region" description="Helical" evidence="1">
    <location>
        <begin position="7"/>
        <end position="32"/>
    </location>
</feature>
<dbReference type="KEGG" id="nhu:H0264_27795"/>
<keyword evidence="3" id="KW-1185">Reference proteome</keyword>
<proteinExistence type="predicted"/>
<feature type="transmembrane region" description="Helical" evidence="1">
    <location>
        <begin position="78"/>
        <end position="97"/>
    </location>
</feature>
<keyword evidence="1" id="KW-1133">Transmembrane helix</keyword>
<dbReference type="Proteomes" id="UP000515512">
    <property type="component" value="Chromosome"/>
</dbReference>
<feature type="transmembrane region" description="Helical" evidence="1">
    <location>
        <begin position="38"/>
        <end position="57"/>
    </location>
</feature>
<keyword evidence="1" id="KW-0812">Transmembrane</keyword>
<sequence>MITMNAWVFRAVVLGALTVGLRTVLGFAMVYWPTSGSWLRILCLIVLLGAVVTWGVLDGRADRKAHPDPEHGTDLTMRWLKAALAGGLGSSLVSWLLDFLPKFDLGDNGLLFEITSAASFIVLLIFVPAVAGVALGRYLVGRDAKKAGGPEADTVVLNKEPAGV</sequence>
<gene>
    <name evidence="2" type="ORF">H0264_27795</name>
</gene>
<protein>
    <submittedName>
        <fullName evidence="2">B-4DMT family transporter</fullName>
    </submittedName>
</protein>
<name>A0A7D6VGN4_9NOCA</name>
<dbReference type="NCBIfam" id="NF037996">
    <property type="entry name" value="B-4DMT"/>
    <property type="match status" value="1"/>
</dbReference>
<evidence type="ECO:0000256" key="1">
    <source>
        <dbReference type="SAM" id="Phobius"/>
    </source>
</evidence>
<evidence type="ECO:0000313" key="2">
    <source>
        <dbReference type="EMBL" id="QLY34713.1"/>
    </source>
</evidence>
<evidence type="ECO:0000313" key="3">
    <source>
        <dbReference type="Proteomes" id="UP000515512"/>
    </source>
</evidence>
<accession>A0A7D6VGN4</accession>
<keyword evidence="1" id="KW-0472">Membrane</keyword>
<reference evidence="2 3" key="1">
    <citation type="submission" date="2020-07" db="EMBL/GenBank/DDBJ databases">
        <authorList>
            <person name="Zhuang K."/>
            <person name="Ran Y."/>
        </authorList>
    </citation>
    <scope>NUCLEOTIDE SEQUENCE [LARGE SCALE GENOMIC DNA]</scope>
    <source>
        <strain evidence="2 3">WCH-YHL-001</strain>
    </source>
</reference>
<feature type="transmembrane region" description="Helical" evidence="1">
    <location>
        <begin position="117"/>
        <end position="140"/>
    </location>
</feature>
<dbReference type="EMBL" id="CP059399">
    <property type="protein sequence ID" value="QLY34713.1"/>
    <property type="molecule type" value="Genomic_DNA"/>
</dbReference>
<organism evidence="2 3">
    <name type="scientific">Nocardia huaxiensis</name>
    <dbReference type="NCBI Taxonomy" id="2755382"/>
    <lineage>
        <taxon>Bacteria</taxon>
        <taxon>Bacillati</taxon>
        <taxon>Actinomycetota</taxon>
        <taxon>Actinomycetes</taxon>
        <taxon>Mycobacteriales</taxon>
        <taxon>Nocardiaceae</taxon>
        <taxon>Nocardia</taxon>
    </lineage>
</organism>
<dbReference type="InterPro" id="IPR047958">
    <property type="entry name" value="B-4DMT-like"/>
</dbReference>